<dbReference type="AlphaFoldDB" id="A0A838ZUG4"/>
<dbReference type="Proteomes" id="UP000552241">
    <property type="component" value="Unassembled WGS sequence"/>
</dbReference>
<proteinExistence type="predicted"/>
<dbReference type="RefSeq" id="WP_182044198.1">
    <property type="nucleotide sequence ID" value="NZ_JACDZE010000005.1"/>
</dbReference>
<feature type="region of interest" description="Disordered" evidence="1">
    <location>
        <begin position="456"/>
        <end position="482"/>
    </location>
</feature>
<evidence type="ECO:0000313" key="2">
    <source>
        <dbReference type="EMBL" id="MBA5630592.1"/>
    </source>
</evidence>
<accession>A0A838ZUG4</accession>
<keyword evidence="3" id="KW-1185">Reference proteome</keyword>
<reference evidence="2 3" key="1">
    <citation type="submission" date="2020-07" db="EMBL/GenBank/DDBJ databases">
        <title>Moheibacter lacus sp. nov., a member of the family Flavobacteriaceae isolated from freshwater lake sediment.</title>
        <authorList>
            <person name="Liu Y."/>
        </authorList>
    </citation>
    <scope>NUCLEOTIDE SEQUENCE [LARGE SCALE GENOMIC DNA]</scope>
    <source>
        <strain evidence="2 3">BDHS18</strain>
    </source>
</reference>
<evidence type="ECO:0000256" key="1">
    <source>
        <dbReference type="SAM" id="MobiDB-lite"/>
    </source>
</evidence>
<dbReference type="EMBL" id="JACDZE010000005">
    <property type="protein sequence ID" value="MBA5630592.1"/>
    <property type="molecule type" value="Genomic_DNA"/>
</dbReference>
<sequence>MKNIKQIFADLFSTSLLLLLTLLCSVPLLADGSKDLYPSGAPGVRAYLRSSTAATENWPFPTEGTHYVYAKAGERITLASSVQNLSGNPRIRLISPSGTTVVNNTNTGRITNRTAELAGPQLFGQTGGNRYTPIYYTVPVGGDGIYRVEFVGRTTATPSTTYNANDNWSQGSDGIVAWDVSVINTANTGFIKGRVYANVLNFTNGTNQANSSGFYGRMYTRTKDGYTYRVNNNGNNGLYFTFFVNNNGFLDETTQEPIYKSLNGSTSTFLDGKVHDPRIADTSINITHKIFYTLPSTDLPTSSSGAVPGGTTWLSNPVTVPTVSNVVVTGVEGTPGQVSNKGGYIEFDADVQGNYNIVIESTPSNPTFATRVITGSSTAGHNTIYWDGEDGNGNESPVGTFPVNITVQLQGAEVHFPYIDMEYNRFGTILELLNHNNLNVVVSDIVYWDDRDIANVTNGSNPSPKNNSHLPPANSTGISSTSNGHKWGVGGSGVSGQFGDEKAIDTWTFIKGEEVTIQAEVIVKIADLLISSLSADESIIYEGSELLYTVGVKNDGPSDVEDAGFFFTVPEGFTPVSYVFQTNSCGIESTALTFNPTTNTYTSKLDLPSGCEITYLITIEATNLVTPGAQEVEAAILRPNDVTDPDATNSDITIPPTDPHFECDNNGQGGNCNNIMIHNNVTFDSPCVKPGLAGTPSGYSKTGILTKGKPSVANWPNVVPNGYLVLDAAQKGMVITHMNTLQRDALTPVEGMIIYNTELKCVQLYRGSTPGVDTARTGWNCIDKGCNE</sequence>
<protein>
    <recommendedName>
        <fullName evidence="4">DUF11 domain-containing protein</fullName>
    </recommendedName>
</protein>
<comment type="caution">
    <text evidence="2">The sequence shown here is derived from an EMBL/GenBank/DDBJ whole genome shotgun (WGS) entry which is preliminary data.</text>
</comment>
<organism evidence="2 3">
    <name type="scientific">Moheibacter lacus</name>
    <dbReference type="NCBI Taxonomy" id="2745851"/>
    <lineage>
        <taxon>Bacteria</taxon>
        <taxon>Pseudomonadati</taxon>
        <taxon>Bacteroidota</taxon>
        <taxon>Flavobacteriia</taxon>
        <taxon>Flavobacteriales</taxon>
        <taxon>Weeksellaceae</taxon>
        <taxon>Moheibacter</taxon>
    </lineage>
</organism>
<gene>
    <name evidence="2" type="ORF">HU137_12515</name>
</gene>
<evidence type="ECO:0000313" key="3">
    <source>
        <dbReference type="Proteomes" id="UP000552241"/>
    </source>
</evidence>
<evidence type="ECO:0008006" key="4">
    <source>
        <dbReference type="Google" id="ProtNLM"/>
    </source>
</evidence>
<name>A0A838ZUG4_9FLAO</name>